<evidence type="ECO:0000313" key="2">
    <source>
        <dbReference type="EMBL" id="OGK42082.1"/>
    </source>
</evidence>
<dbReference type="EMBL" id="MGAF01000011">
    <property type="protein sequence ID" value="OGK42082.1"/>
    <property type="molecule type" value="Genomic_DNA"/>
</dbReference>
<evidence type="ECO:0000313" key="3">
    <source>
        <dbReference type="Proteomes" id="UP000179270"/>
    </source>
</evidence>
<sequence>MSLRKEFTSVTRFSKALAIILFILLPFGTYLLGLNYQNKLNRAKDKIKIEKPNITEAQILYNLNLDKDQREIKWRDQFTTKYLADFPEFKEEIESEAVVKALRMRGRAEWLVETIQKIDDSVPNPTDYGMRNYYYVSESRWKKLTTDRTLCYIENYIVLSHELNIISTTNLKEDRLILQLKCDTFGAYNGVALYNFDTLEQIKFSGSEVDENNFAKGYLLNILTSRREPVMVLDEINVHDNDYKSAKSANLSKGVSFYSIRTGELIYGINNY</sequence>
<name>A0A1F7IFF4_9BACT</name>
<keyword evidence="1" id="KW-1133">Transmembrane helix</keyword>
<accession>A0A1F7IFF4</accession>
<feature type="transmembrane region" description="Helical" evidence="1">
    <location>
        <begin position="16"/>
        <end position="36"/>
    </location>
</feature>
<dbReference type="AlphaFoldDB" id="A0A1F7IFF4"/>
<organism evidence="2 3">
    <name type="scientific">Candidatus Roizmanbacteria bacterium RIFCSPLOWO2_01_FULL_35_13</name>
    <dbReference type="NCBI Taxonomy" id="1802055"/>
    <lineage>
        <taxon>Bacteria</taxon>
        <taxon>Candidatus Roizmaniibacteriota</taxon>
    </lineage>
</organism>
<dbReference type="Proteomes" id="UP000179270">
    <property type="component" value="Unassembled WGS sequence"/>
</dbReference>
<keyword evidence="1" id="KW-0472">Membrane</keyword>
<keyword evidence="1" id="KW-0812">Transmembrane</keyword>
<comment type="caution">
    <text evidence="2">The sequence shown here is derived from an EMBL/GenBank/DDBJ whole genome shotgun (WGS) entry which is preliminary data.</text>
</comment>
<reference evidence="2 3" key="1">
    <citation type="journal article" date="2016" name="Nat. Commun.">
        <title>Thousands of microbial genomes shed light on interconnected biogeochemical processes in an aquifer system.</title>
        <authorList>
            <person name="Anantharaman K."/>
            <person name="Brown C.T."/>
            <person name="Hug L.A."/>
            <person name="Sharon I."/>
            <person name="Castelle C.J."/>
            <person name="Probst A.J."/>
            <person name="Thomas B.C."/>
            <person name="Singh A."/>
            <person name="Wilkins M.J."/>
            <person name="Karaoz U."/>
            <person name="Brodie E.L."/>
            <person name="Williams K.H."/>
            <person name="Hubbard S.S."/>
            <person name="Banfield J.F."/>
        </authorList>
    </citation>
    <scope>NUCLEOTIDE SEQUENCE [LARGE SCALE GENOMIC DNA]</scope>
</reference>
<protein>
    <submittedName>
        <fullName evidence="2">Uncharacterized protein</fullName>
    </submittedName>
</protein>
<gene>
    <name evidence="2" type="ORF">A3A74_04910</name>
</gene>
<evidence type="ECO:0000256" key="1">
    <source>
        <dbReference type="SAM" id="Phobius"/>
    </source>
</evidence>
<proteinExistence type="predicted"/>
<dbReference type="STRING" id="1802055.A3A74_04910"/>